<feature type="transmembrane region" description="Helical" evidence="16">
    <location>
        <begin position="238"/>
        <end position="261"/>
    </location>
</feature>
<evidence type="ECO:0000256" key="7">
    <source>
        <dbReference type="ARBA" id="ARBA00023010"/>
    </source>
</evidence>
<keyword evidence="5 14" id="KW-0653">Protein transport</keyword>
<proteinExistence type="inferred from homology"/>
<evidence type="ECO:0000256" key="1">
    <source>
        <dbReference type="ARBA" id="ARBA00004549"/>
    </source>
</evidence>
<dbReference type="Proteomes" id="UP001345219">
    <property type="component" value="Chromosome 15"/>
</dbReference>
<evidence type="ECO:0000256" key="4">
    <source>
        <dbReference type="ARBA" id="ARBA00022692"/>
    </source>
</evidence>
<dbReference type="InterPro" id="IPR036388">
    <property type="entry name" value="WH-like_DNA-bd_sf"/>
</dbReference>
<dbReference type="InterPro" id="IPR025655">
    <property type="entry name" value="PEX14"/>
</dbReference>
<dbReference type="GO" id="GO:0005778">
    <property type="term" value="C:peroxisomal membrane"/>
    <property type="evidence" value="ECO:0007669"/>
    <property type="project" value="UniProtKB-SubCell"/>
</dbReference>
<evidence type="ECO:0000256" key="14">
    <source>
        <dbReference type="RuleBase" id="RU367032"/>
    </source>
</evidence>
<evidence type="ECO:0000256" key="3">
    <source>
        <dbReference type="ARBA" id="ARBA00022448"/>
    </source>
</evidence>
<feature type="region of interest" description="Disordered" evidence="15">
    <location>
        <begin position="424"/>
        <end position="452"/>
    </location>
</feature>
<feature type="domain" description="Peroxisome membrane anchor protein Pex14p N-terminal" evidence="17">
    <location>
        <begin position="159"/>
        <end position="203"/>
    </location>
</feature>
<evidence type="ECO:0000256" key="13">
    <source>
        <dbReference type="ARBA" id="ARBA00064754"/>
    </source>
</evidence>
<feature type="compositionally biased region" description="Polar residues" evidence="15">
    <location>
        <begin position="207"/>
        <end position="218"/>
    </location>
</feature>
<dbReference type="Pfam" id="PF04695">
    <property type="entry name" value="Pex14_N"/>
    <property type="match status" value="1"/>
</dbReference>
<dbReference type="AlphaFoldDB" id="A0AAN7K5H2"/>
<evidence type="ECO:0000313" key="19">
    <source>
        <dbReference type="EMBL" id="KAK4758257.1"/>
    </source>
</evidence>
<dbReference type="Gene3D" id="1.10.10.10">
    <property type="entry name" value="Winged helix-like DNA-binding domain superfamily/Winged helix DNA-binding domain"/>
    <property type="match status" value="1"/>
</dbReference>
<reference evidence="19 20" key="1">
    <citation type="journal article" date="2023" name="Hortic Res">
        <title>Pangenome of water caltrop reveals structural variations and asymmetric subgenome divergence after allopolyploidization.</title>
        <authorList>
            <person name="Zhang X."/>
            <person name="Chen Y."/>
            <person name="Wang L."/>
            <person name="Yuan Y."/>
            <person name="Fang M."/>
            <person name="Shi L."/>
            <person name="Lu R."/>
            <person name="Comes H.P."/>
            <person name="Ma Y."/>
            <person name="Chen Y."/>
            <person name="Huang G."/>
            <person name="Zhou Y."/>
            <person name="Zheng Z."/>
            <person name="Qiu Y."/>
        </authorList>
    </citation>
    <scope>NUCLEOTIDE SEQUENCE [LARGE SCALE GENOMIC DNA]</scope>
    <source>
        <tissue evidence="19">Roots</tissue>
    </source>
</reference>
<dbReference type="GO" id="GO:0016560">
    <property type="term" value="P:protein import into peroxisome matrix, docking"/>
    <property type="evidence" value="ECO:0007669"/>
    <property type="project" value="UniProtKB-UniRule"/>
</dbReference>
<dbReference type="PANTHER" id="PTHR23058:SF0">
    <property type="entry name" value="PEROXISOMAL MEMBRANE PROTEIN PEX14"/>
    <property type="match status" value="1"/>
</dbReference>
<evidence type="ECO:0000256" key="9">
    <source>
        <dbReference type="ARBA" id="ARBA00023140"/>
    </source>
</evidence>
<keyword evidence="7" id="KW-0811">Translocation</keyword>
<evidence type="ECO:0000256" key="12">
    <source>
        <dbReference type="ARBA" id="ARBA00053920"/>
    </source>
</evidence>
<keyword evidence="20" id="KW-1185">Reference proteome</keyword>
<keyword evidence="9 14" id="KW-0576">Peroxisome</keyword>
<dbReference type="InterPro" id="IPR006785">
    <property type="entry name" value="Pex14_N"/>
</dbReference>
<evidence type="ECO:0000256" key="8">
    <source>
        <dbReference type="ARBA" id="ARBA00023136"/>
    </source>
</evidence>
<name>A0AAN7K5H2_9MYRT</name>
<dbReference type="GO" id="GO:0005102">
    <property type="term" value="F:signaling receptor binding"/>
    <property type="evidence" value="ECO:0007669"/>
    <property type="project" value="TreeGrafter"/>
</dbReference>
<keyword evidence="6 16" id="KW-1133">Transmembrane helix</keyword>
<keyword evidence="8 14" id="KW-0472">Membrane</keyword>
<dbReference type="GO" id="GO:1990429">
    <property type="term" value="C:peroxisomal importomer complex"/>
    <property type="evidence" value="ECO:0007669"/>
    <property type="project" value="TreeGrafter"/>
</dbReference>
<comment type="similarity">
    <text evidence="2 14">Belongs to the peroxin-14 family.</text>
</comment>
<keyword evidence="3 14" id="KW-0813">Transport</keyword>
<protein>
    <recommendedName>
        <fullName evidence="10 14">Peroxisomal membrane protein PEX14</fullName>
    </recommendedName>
    <alternativeName>
        <fullName evidence="11 14">Peroxin-14</fullName>
    </alternativeName>
</protein>
<evidence type="ECO:0000256" key="11">
    <source>
        <dbReference type="ARBA" id="ARBA00029691"/>
    </source>
</evidence>
<evidence type="ECO:0000259" key="18">
    <source>
        <dbReference type="Pfam" id="PF23020"/>
    </source>
</evidence>
<feature type="region of interest" description="Disordered" evidence="15">
    <location>
        <begin position="104"/>
        <end position="152"/>
    </location>
</feature>
<comment type="caution">
    <text evidence="19">The sequence shown here is derived from an EMBL/GenBank/DDBJ whole genome shotgun (WGS) entry which is preliminary data.</text>
</comment>
<dbReference type="Pfam" id="PF23020">
    <property type="entry name" value="PEX14-like_2nd"/>
    <property type="match status" value="1"/>
</dbReference>
<comment type="subunit">
    <text evidence="13">Interacts with PEX13; forming the PEX13-PEX14 docking complex. Interacts with PEX5 (via WxxxF/Y motifs).</text>
</comment>
<evidence type="ECO:0000256" key="5">
    <source>
        <dbReference type="ARBA" id="ARBA00022927"/>
    </source>
</evidence>
<feature type="domain" description="Peroxisomal membrane protein PEX14 central plants" evidence="18">
    <location>
        <begin position="237"/>
        <end position="350"/>
    </location>
</feature>
<evidence type="ECO:0000259" key="17">
    <source>
        <dbReference type="Pfam" id="PF04695"/>
    </source>
</evidence>
<dbReference type="FunFam" id="1.10.10.10:FF:000217">
    <property type="entry name" value="Peroxisomal membrane protein PEX14"/>
    <property type="match status" value="1"/>
</dbReference>
<evidence type="ECO:0000256" key="15">
    <source>
        <dbReference type="SAM" id="MobiDB-lite"/>
    </source>
</evidence>
<comment type="subcellular location">
    <subcellularLocation>
        <location evidence="1">Peroxisome membrane</location>
        <topology evidence="1">Single-pass membrane protein</topology>
    </subcellularLocation>
</comment>
<evidence type="ECO:0000256" key="6">
    <source>
        <dbReference type="ARBA" id="ARBA00022989"/>
    </source>
</evidence>
<evidence type="ECO:0000256" key="10">
    <source>
        <dbReference type="ARBA" id="ARBA00029502"/>
    </source>
</evidence>
<evidence type="ECO:0000313" key="20">
    <source>
        <dbReference type="Proteomes" id="UP001345219"/>
    </source>
</evidence>
<organism evidence="19 20">
    <name type="scientific">Trapa incisa</name>
    <dbReference type="NCBI Taxonomy" id="236973"/>
    <lineage>
        <taxon>Eukaryota</taxon>
        <taxon>Viridiplantae</taxon>
        <taxon>Streptophyta</taxon>
        <taxon>Embryophyta</taxon>
        <taxon>Tracheophyta</taxon>
        <taxon>Spermatophyta</taxon>
        <taxon>Magnoliopsida</taxon>
        <taxon>eudicotyledons</taxon>
        <taxon>Gunneridae</taxon>
        <taxon>Pentapetalae</taxon>
        <taxon>rosids</taxon>
        <taxon>malvids</taxon>
        <taxon>Myrtales</taxon>
        <taxon>Lythraceae</taxon>
        <taxon>Trapa</taxon>
    </lineage>
</organism>
<sequence>MQATERTPASGTEGIEDGKSAAVTTILTKSKSNARDRLNKAMPWVRVLEAAICMSSFAVMAADKTQGWSGDTFDRYREYRLSAVYKRLERLQFEFLISRSPPSAAEEGWEMSTQSGHDGKQDPVEETAQRGSGDAQTAGTETTYPKSSPSVFVNSEPVREEQVQNAVKFLSHPKVQVSPVIYRRSFLEKKGLTKEEVDQAFRRLPDSSPSAQTSTITQEAAAPSGVMASTGPANRYSFHWYLALLAIGFLAGTGAGTVIFFKKSVIPRSRSLVQAVVLREEIDVSKETHLRPNLAEKTAAAAAAAADIAQASEELLNSKLQEKKFLGEIMNLLDVQLCEIKSVGVTVKNLQANSHAEKPLSNSDFSASTTISRQPYANGKIYWDYSSVGRSSIPRASLEPSAAPHPRSYMEIMAMVQRWEGPPNMKGIDDSRPYPNQPISYPSLNPRMKVDL</sequence>
<keyword evidence="4 16" id="KW-0812">Transmembrane</keyword>
<evidence type="ECO:0000256" key="2">
    <source>
        <dbReference type="ARBA" id="ARBA00005443"/>
    </source>
</evidence>
<dbReference type="EMBL" id="JAXIOK010000012">
    <property type="protein sequence ID" value="KAK4758257.1"/>
    <property type="molecule type" value="Genomic_DNA"/>
</dbReference>
<dbReference type="InterPro" id="IPR054154">
    <property type="entry name" value="PEX14-like_M_plants"/>
</dbReference>
<feature type="region of interest" description="Disordered" evidence="15">
    <location>
        <begin position="205"/>
        <end position="226"/>
    </location>
</feature>
<accession>A0AAN7K5H2</accession>
<gene>
    <name evidence="19" type="ORF">SAY87_019558</name>
</gene>
<feature type="compositionally biased region" description="Polar residues" evidence="15">
    <location>
        <begin position="134"/>
        <end position="152"/>
    </location>
</feature>
<dbReference type="PANTHER" id="PTHR23058">
    <property type="entry name" value="PEROXISOMAL MEMBRANE PROTEIN PEX14"/>
    <property type="match status" value="1"/>
</dbReference>
<evidence type="ECO:0000256" key="16">
    <source>
        <dbReference type="SAM" id="Phobius"/>
    </source>
</evidence>
<comment type="function">
    <text evidence="12 14">Component of the PEX13-PEX14 docking complex, a translocon channel that specifically mediates the import of peroxisomal cargo proteins bound to PEX5 receptor. The PEX13-PEX14 docking complex forms a large import pore which can be opened to a diameter of about 9 nm. Mechanistically, PEX5 receptor along with cargo proteins associates with the PEX14 subunit of the PEX13-PEX14 docking complex in the cytosol, leading to the insertion of the receptor into the organelle membrane with the concomitant translocation of the cargo into the peroxisome matrix.</text>
</comment>